<dbReference type="SUPFAM" id="SSF81767">
    <property type="entry name" value="Pre-protein crosslinking domain of SecA"/>
    <property type="match status" value="1"/>
</dbReference>
<evidence type="ECO:0000313" key="16">
    <source>
        <dbReference type="Proteomes" id="UP000316726"/>
    </source>
</evidence>
<dbReference type="PANTHER" id="PTHR30612">
    <property type="entry name" value="SECA INNER MEMBRANE COMPONENT OF SEC PROTEIN SECRETION SYSTEM"/>
    <property type="match status" value="1"/>
</dbReference>
<dbReference type="SUPFAM" id="SSF81886">
    <property type="entry name" value="Helical scaffold and wing domains of SecA"/>
    <property type="match status" value="1"/>
</dbReference>
<dbReference type="GO" id="GO:0017038">
    <property type="term" value="P:protein import"/>
    <property type="evidence" value="ECO:0007669"/>
    <property type="project" value="InterPro"/>
</dbReference>
<evidence type="ECO:0000256" key="5">
    <source>
        <dbReference type="ARBA" id="ARBA00022840"/>
    </source>
</evidence>
<dbReference type="FunFam" id="3.90.1440.10:FF:000003">
    <property type="entry name" value="Preprotein translocase SecA subunit"/>
    <property type="match status" value="1"/>
</dbReference>
<feature type="domain" description="Helicase ATP-binding" evidence="13">
    <location>
        <begin position="182"/>
        <end position="376"/>
    </location>
</feature>
<dbReference type="AlphaFoldDB" id="A0A5B8MXG8"/>
<gene>
    <name evidence="15" type="ORF">A3770_12p67400</name>
</gene>
<sequence>MAVAMKTSKRSKARSSCHLGEGSVLASWRGTRTGGKGNTSSAAPRRRLQATRYGALSSVARRREGLLGGRKGVVRRAFLEDLQSNFNKMFKGDPSEACRKKYQEQLDRINGLEPGMKRLSDEELRQKTEDLKQRVQARVVSKDGPVDQQSVFTDDIVCEAFALVREGALRAIGLRPFDCQVIGGLVLHEGEIAEMGTGEGKTLVSVAPAFLNALCGRGVHVVTVNDYLARRDAEWVGRVHTFLGLQVGLIQSGGAGLVGGQIAQAAEGESVDPDIKRQAYQADITYVTNSELGFDFLRDNLAATKEELVLRDNNPYYCIIDEVDSILIDEARTPLIISGQAEQPSSKYERSYQIAKALVEDTHYTVEEKRQTVLLTEEGYEAVESVLQVSDLYDPREQWISFISNAVKAKELQKKDVNYIVKGGEIVIIDEFTGRTMPGRRWGEGLHQAIEAKEGLEIQNETVTLASISYQNFFRAYQKKAGMTGTADTERAEFESIYNLEVSVVPTNKPSQRTDNPDVVFRSERGKWNAVMIEIRRMHKTGRPVLVGTTSVEESERLAESLDEEGIPYQLLNAKPENVQRESEIVAQSGRLGAVTISTNMAGRGTDILLGGNADFMARLKVREVLFPQIVGTEDAERVGKSIVKGKKKMKDKQMKDWKLSEDLYPCELSENTREILEVTAQYVTKQLDGEKVTELEASDMLSRACEKSSNRDKVSELINEAYTAVCEEYAEVTSEEKRRVLELGGLHVIGTERHESRRIDNQLRGRSGRQGDNGSTRFFLSLEDKIFRIFGGDRVKAMMSAFRVEDLPIESQMLTSALNEAQRKVEAYFYDIRKQLFEYDEVLNIQREKVYSERRRALLATEAQLSDQMIEYAELTVNDVLEANLDPATPEETWNLEGLAGKMKQYCYMLEELDEQVLRQQGGYEGIRTYLQRRCVEAYQQKVAEVNAVEDNLMAEAEQFFVLTQYDNLWKTHLQSIKFLQTAVGLRGYAQRDPLTEFKLEGYNLFLEMMAQVRRNCIYSVYQFKPEVVKPKAQKVEEEVKSS</sequence>
<dbReference type="InterPro" id="IPR020937">
    <property type="entry name" value="SecA_CS"/>
</dbReference>
<dbReference type="Gene3D" id="1.10.3060.10">
    <property type="entry name" value="Helical scaffold and wing domains of SecA"/>
    <property type="match status" value="1"/>
</dbReference>
<dbReference type="HAMAP" id="MF_01382">
    <property type="entry name" value="SecA"/>
    <property type="match status" value="1"/>
</dbReference>
<dbReference type="InterPro" id="IPR000185">
    <property type="entry name" value="SecA"/>
</dbReference>
<dbReference type="PROSITE" id="PS51196">
    <property type="entry name" value="SECA_MOTOR_DEAD"/>
    <property type="match status" value="1"/>
</dbReference>
<dbReference type="PROSITE" id="PS01312">
    <property type="entry name" value="SECA"/>
    <property type="match status" value="1"/>
</dbReference>
<dbReference type="GO" id="GO:0006886">
    <property type="term" value="P:intracellular protein transport"/>
    <property type="evidence" value="ECO:0007669"/>
    <property type="project" value="InterPro"/>
</dbReference>
<keyword evidence="6 12" id="KW-0653">Protein transport</keyword>
<keyword evidence="16" id="KW-1185">Reference proteome</keyword>
<evidence type="ECO:0000256" key="12">
    <source>
        <dbReference type="RuleBase" id="RU003874"/>
    </source>
</evidence>
<comment type="similarity">
    <text evidence="2 12">Belongs to the SecA family.</text>
</comment>
<keyword evidence="8 12" id="KW-0811">Translocation</keyword>
<dbReference type="Proteomes" id="UP000316726">
    <property type="component" value="Chromosome 12"/>
</dbReference>
<reference evidence="15 16" key="1">
    <citation type="submission" date="2018-07" db="EMBL/GenBank/DDBJ databases">
        <title>The complete nuclear genome of the prasinophyte Chloropicon primus (CCMP1205).</title>
        <authorList>
            <person name="Pombert J.-F."/>
            <person name="Otis C."/>
            <person name="Turmel M."/>
            <person name="Lemieux C."/>
        </authorList>
    </citation>
    <scope>NUCLEOTIDE SEQUENCE [LARGE SCALE GENOMIC DNA]</scope>
    <source>
        <strain evidence="15 16">CCMP1205</strain>
    </source>
</reference>
<comment type="catalytic activity">
    <reaction evidence="11">
        <text>ATP + H2O + chloroplast-proteinSide 1 = ADP + phosphate + chloroplast-proteinSide 2.</text>
        <dbReference type="EC" id="7.4.2.4"/>
    </reaction>
</comment>
<dbReference type="CDD" id="cd17928">
    <property type="entry name" value="DEXDc_SecA"/>
    <property type="match status" value="1"/>
</dbReference>
<dbReference type="InterPro" id="IPR044722">
    <property type="entry name" value="SecA_SF2_C"/>
</dbReference>
<dbReference type="EMBL" id="CP031045">
    <property type="protein sequence ID" value="QDZ24222.1"/>
    <property type="molecule type" value="Genomic_DNA"/>
</dbReference>
<evidence type="ECO:0000256" key="3">
    <source>
        <dbReference type="ARBA" id="ARBA00022448"/>
    </source>
</evidence>
<evidence type="ECO:0000256" key="7">
    <source>
        <dbReference type="ARBA" id="ARBA00022967"/>
    </source>
</evidence>
<evidence type="ECO:0000256" key="11">
    <source>
        <dbReference type="ARBA" id="ARBA00034043"/>
    </source>
</evidence>
<proteinExistence type="inferred from homology"/>
<evidence type="ECO:0000256" key="2">
    <source>
        <dbReference type="ARBA" id="ARBA00007650"/>
    </source>
</evidence>
<dbReference type="PROSITE" id="PS51192">
    <property type="entry name" value="HELICASE_ATP_BIND_1"/>
    <property type="match status" value="1"/>
</dbReference>
<dbReference type="GO" id="GO:0005524">
    <property type="term" value="F:ATP binding"/>
    <property type="evidence" value="ECO:0007669"/>
    <property type="project" value="UniProtKB-KW"/>
</dbReference>
<dbReference type="PRINTS" id="PR00906">
    <property type="entry name" value="SECA"/>
</dbReference>
<dbReference type="Pfam" id="PF07516">
    <property type="entry name" value="SecA_SW"/>
    <property type="match status" value="1"/>
</dbReference>
<keyword evidence="3 12" id="KW-0813">Transport</keyword>
<dbReference type="InterPro" id="IPR011116">
    <property type="entry name" value="SecA_Wing/Scaffold"/>
</dbReference>
<dbReference type="InterPro" id="IPR014018">
    <property type="entry name" value="SecA_motor_DEAD"/>
</dbReference>
<dbReference type="InterPro" id="IPR011130">
    <property type="entry name" value="SecA_preprotein_X-link_dom"/>
</dbReference>
<dbReference type="OrthoDB" id="27934at2759"/>
<keyword evidence="7" id="KW-1278">Translocase</keyword>
<dbReference type="GO" id="GO:0016464">
    <property type="term" value="F:chloroplast protein-transporting ATPase activity"/>
    <property type="evidence" value="ECO:0007669"/>
    <property type="project" value="UniProtKB-EC"/>
</dbReference>
<evidence type="ECO:0000256" key="6">
    <source>
        <dbReference type="ARBA" id="ARBA00022927"/>
    </source>
</evidence>
<keyword evidence="9" id="KW-0793">Thylakoid</keyword>
<evidence type="ECO:0000313" key="15">
    <source>
        <dbReference type="EMBL" id="QDZ24222.1"/>
    </source>
</evidence>
<keyword evidence="5 12" id="KW-0067">ATP-binding</keyword>
<dbReference type="SMART" id="SM00958">
    <property type="entry name" value="SecA_PP_bind"/>
    <property type="match status" value="1"/>
</dbReference>
<feature type="domain" description="SecA family profile" evidence="14">
    <location>
        <begin position="84"/>
        <end position="812"/>
    </location>
</feature>
<keyword evidence="10" id="KW-0472">Membrane</keyword>
<dbReference type="InterPro" id="IPR036670">
    <property type="entry name" value="SecA_X-link_sf"/>
</dbReference>
<evidence type="ECO:0000256" key="10">
    <source>
        <dbReference type="ARBA" id="ARBA00023136"/>
    </source>
</evidence>
<dbReference type="Pfam" id="PF21090">
    <property type="entry name" value="P-loop_SecA"/>
    <property type="match status" value="1"/>
</dbReference>
<evidence type="ECO:0000256" key="8">
    <source>
        <dbReference type="ARBA" id="ARBA00023010"/>
    </source>
</evidence>
<dbReference type="InterPro" id="IPR011115">
    <property type="entry name" value="SecA_DEAD"/>
</dbReference>
<evidence type="ECO:0000256" key="1">
    <source>
        <dbReference type="ARBA" id="ARBA00004170"/>
    </source>
</evidence>
<dbReference type="GO" id="GO:0016020">
    <property type="term" value="C:membrane"/>
    <property type="evidence" value="ECO:0007669"/>
    <property type="project" value="UniProtKB-SubCell"/>
</dbReference>
<accession>A0A5B8MXG8</accession>
<dbReference type="CDD" id="cd18803">
    <property type="entry name" value="SF2_C_secA"/>
    <property type="match status" value="1"/>
</dbReference>
<dbReference type="FunFam" id="3.40.50.300:FF:000429">
    <property type="entry name" value="Preprotein translocase subunit SecA"/>
    <property type="match status" value="1"/>
</dbReference>
<name>A0A5B8MXG8_9CHLO</name>
<evidence type="ECO:0000259" key="13">
    <source>
        <dbReference type="PROSITE" id="PS51192"/>
    </source>
</evidence>
<dbReference type="Gene3D" id="3.90.1440.10">
    <property type="entry name" value="SecA, preprotein cross-linking domain"/>
    <property type="match status" value="1"/>
</dbReference>
<keyword evidence="4 12" id="KW-0547">Nucleotide-binding</keyword>
<evidence type="ECO:0000256" key="9">
    <source>
        <dbReference type="ARBA" id="ARBA00023078"/>
    </source>
</evidence>
<dbReference type="InterPro" id="IPR014001">
    <property type="entry name" value="Helicase_ATP-bd"/>
</dbReference>
<dbReference type="NCBIfam" id="TIGR00963">
    <property type="entry name" value="secA"/>
    <property type="match status" value="1"/>
</dbReference>
<dbReference type="SUPFAM" id="SSF52540">
    <property type="entry name" value="P-loop containing nucleoside triphosphate hydrolases"/>
    <property type="match status" value="2"/>
</dbReference>
<dbReference type="FunFam" id="1.10.3060.10:FF:000003">
    <property type="entry name" value="Protein translocase subunit SecA"/>
    <property type="match status" value="1"/>
</dbReference>
<dbReference type="InterPro" id="IPR027417">
    <property type="entry name" value="P-loop_NTPase"/>
</dbReference>
<dbReference type="GO" id="GO:0006605">
    <property type="term" value="P:protein targeting"/>
    <property type="evidence" value="ECO:0007669"/>
    <property type="project" value="InterPro"/>
</dbReference>
<organism evidence="15 16">
    <name type="scientific">Chloropicon primus</name>
    <dbReference type="NCBI Taxonomy" id="1764295"/>
    <lineage>
        <taxon>Eukaryota</taxon>
        <taxon>Viridiplantae</taxon>
        <taxon>Chlorophyta</taxon>
        <taxon>Chloropicophyceae</taxon>
        <taxon>Chloropicales</taxon>
        <taxon>Chloropicaceae</taxon>
        <taxon>Chloropicon</taxon>
    </lineage>
</organism>
<dbReference type="Gene3D" id="3.40.50.300">
    <property type="entry name" value="P-loop containing nucleotide triphosphate hydrolases"/>
    <property type="match status" value="2"/>
</dbReference>
<protein>
    <recommendedName>
        <fullName evidence="12">Protein translocase subunit SecA</fullName>
    </recommendedName>
</protein>
<dbReference type="Pfam" id="PF01043">
    <property type="entry name" value="SecA_PP_bind"/>
    <property type="match status" value="1"/>
</dbReference>
<dbReference type="InterPro" id="IPR036266">
    <property type="entry name" value="SecA_Wing/Scaffold_sf"/>
</dbReference>
<dbReference type="Pfam" id="PF07517">
    <property type="entry name" value="SecA_DEAD"/>
    <property type="match status" value="1"/>
</dbReference>
<evidence type="ECO:0000259" key="14">
    <source>
        <dbReference type="PROSITE" id="PS51196"/>
    </source>
</evidence>
<dbReference type="PANTHER" id="PTHR30612:SF0">
    <property type="entry name" value="CHLOROPLAST PROTEIN-TRANSPORTING ATPASE"/>
    <property type="match status" value="1"/>
</dbReference>
<evidence type="ECO:0000256" key="4">
    <source>
        <dbReference type="ARBA" id="ARBA00022741"/>
    </source>
</evidence>
<dbReference type="STRING" id="1764295.A0A5B8MXG8"/>
<comment type="subcellular location">
    <subcellularLocation>
        <location evidence="1">Membrane</location>
        <topology evidence="1">Peripheral membrane protein</topology>
    </subcellularLocation>
</comment>
<dbReference type="SMART" id="SM00957">
    <property type="entry name" value="SecA_DEAD"/>
    <property type="match status" value="1"/>
</dbReference>